<accession>A0ABT9XXP9</accession>
<keyword evidence="1" id="KW-0560">Oxidoreductase</keyword>
<dbReference type="RefSeq" id="WP_307410112.1">
    <property type="nucleotide sequence ID" value="NZ_JAUSTW010000006.1"/>
</dbReference>
<name>A0ABT9XXP9_9BACI</name>
<dbReference type="PANTHER" id="PTHR43625">
    <property type="entry name" value="AFLATOXIN B1 ALDEHYDE REDUCTASE"/>
    <property type="match status" value="1"/>
</dbReference>
<reference evidence="3 4" key="1">
    <citation type="submission" date="2023-07" db="EMBL/GenBank/DDBJ databases">
        <title>Genomic Encyclopedia of Type Strains, Phase IV (KMG-IV): sequencing the most valuable type-strain genomes for metagenomic binning, comparative biology and taxonomic classification.</title>
        <authorList>
            <person name="Goeker M."/>
        </authorList>
    </citation>
    <scope>NUCLEOTIDE SEQUENCE [LARGE SCALE GENOMIC DNA]</scope>
    <source>
        <strain evidence="3 4">DSM 27594</strain>
    </source>
</reference>
<dbReference type="Gene3D" id="3.20.20.100">
    <property type="entry name" value="NADP-dependent oxidoreductase domain"/>
    <property type="match status" value="1"/>
</dbReference>
<proteinExistence type="predicted"/>
<protein>
    <submittedName>
        <fullName evidence="3">Aryl-alcohol dehydrogenase-like predicted oxidoreductase</fullName>
    </submittedName>
</protein>
<evidence type="ECO:0000313" key="3">
    <source>
        <dbReference type="EMBL" id="MDQ0200346.1"/>
    </source>
</evidence>
<evidence type="ECO:0000259" key="2">
    <source>
        <dbReference type="Pfam" id="PF00248"/>
    </source>
</evidence>
<evidence type="ECO:0000313" key="4">
    <source>
        <dbReference type="Proteomes" id="UP001224122"/>
    </source>
</evidence>
<sequence>MLYRKLGQSGPSVSALGLGCMGMSDLYGATDRKESIATIHAALEAGITLFDTGDFYGVGHNELLLNEALKGSKRDNAFIAVKFGAMRSPDGGWVGVDGRPQAVKNFLSYTLQRLGVDYIDLYQPARVDPNVPIEETVGAIADMVKAGYVKHIGLSEANAETIRRAHSVHPISWLQIEYSLFSRGIEKEILPTLRELGISLSAYGVLSRGLLSGKWSKDRHGAPDFRSFSPRFMGENLDKNLALVETLREIAEEKQTNVAQLAIAWVLSRGEDVIPLIGARKRSQLQDALNAVGLQLSQSDLETIEAAVPAEAVAGTRYAADQMGMLGVE</sequence>
<dbReference type="InterPro" id="IPR036812">
    <property type="entry name" value="NAD(P)_OxRdtase_dom_sf"/>
</dbReference>
<keyword evidence="4" id="KW-1185">Reference proteome</keyword>
<dbReference type="EMBL" id="JAUSTW010000006">
    <property type="protein sequence ID" value="MDQ0200346.1"/>
    <property type="molecule type" value="Genomic_DNA"/>
</dbReference>
<organism evidence="3 4">
    <name type="scientific">Neobacillus ginsengisoli</name>
    <dbReference type="NCBI Taxonomy" id="904295"/>
    <lineage>
        <taxon>Bacteria</taxon>
        <taxon>Bacillati</taxon>
        <taxon>Bacillota</taxon>
        <taxon>Bacilli</taxon>
        <taxon>Bacillales</taxon>
        <taxon>Bacillaceae</taxon>
        <taxon>Neobacillus</taxon>
    </lineage>
</organism>
<feature type="domain" description="NADP-dependent oxidoreductase" evidence="2">
    <location>
        <begin position="16"/>
        <end position="307"/>
    </location>
</feature>
<dbReference type="InterPro" id="IPR023210">
    <property type="entry name" value="NADP_OxRdtase_dom"/>
</dbReference>
<dbReference type="PROSITE" id="PS51257">
    <property type="entry name" value="PROKAR_LIPOPROTEIN"/>
    <property type="match status" value="1"/>
</dbReference>
<dbReference type="SUPFAM" id="SSF51430">
    <property type="entry name" value="NAD(P)-linked oxidoreductase"/>
    <property type="match status" value="1"/>
</dbReference>
<gene>
    <name evidence="3" type="ORF">J2S10_003535</name>
</gene>
<dbReference type="Proteomes" id="UP001224122">
    <property type="component" value="Unassembled WGS sequence"/>
</dbReference>
<comment type="caution">
    <text evidence="3">The sequence shown here is derived from an EMBL/GenBank/DDBJ whole genome shotgun (WGS) entry which is preliminary data.</text>
</comment>
<dbReference type="Pfam" id="PF00248">
    <property type="entry name" value="Aldo_ket_red"/>
    <property type="match status" value="1"/>
</dbReference>
<dbReference type="InterPro" id="IPR050791">
    <property type="entry name" value="Aldo-Keto_reductase"/>
</dbReference>
<dbReference type="PANTHER" id="PTHR43625:SF40">
    <property type="entry name" value="ALDO-KETO REDUCTASE YAKC [NADP(+)]"/>
    <property type="match status" value="1"/>
</dbReference>
<evidence type="ECO:0000256" key="1">
    <source>
        <dbReference type="ARBA" id="ARBA00023002"/>
    </source>
</evidence>